<keyword evidence="8" id="KW-0675">Receptor</keyword>
<keyword evidence="5" id="KW-0297">G-protein coupled receptor</keyword>
<evidence type="ECO:0000256" key="1">
    <source>
        <dbReference type="ARBA" id="ARBA00004651"/>
    </source>
</evidence>
<dbReference type="GO" id="GO:0005886">
    <property type="term" value="C:plasma membrane"/>
    <property type="evidence" value="ECO:0007669"/>
    <property type="project" value="UniProtKB-SubCell"/>
</dbReference>
<evidence type="ECO:0000256" key="8">
    <source>
        <dbReference type="ARBA" id="ARBA00023170"/>
    </source>
</evidence>
<comment type="caution">
    <text evidence="14">The sequence shown here is derived from an EMBL/GenBank/DDBJ whole genome shotgun (WGS) entry which is preliminary data.</text>
</comment>
<dbReference type="GO" id="GO:0038182">
    <property type="term" value="F:G protein-coupled bile acid receptor activity"/>
    <property type="evidence" value="ECO:0007669"/>
    <property type="project" value="TreeGrafter"/>
</dbReference>
<keyword evidence="7" id="KW-1015">Disulfide bond</keyword>
<dbReference type="InterPro" id="IPR017452">
    <property type="entry name" value="GPCR_Rhodpsn_7TM"/>
</dbReference>
<dbReference type="InterPro" id="IPR000276">
    <property type="entry name" value="GPCR_Rhodpsn"/>
</dbReference>
<evidence type="ECO:0000313" key="15">
    <source>
        <dbReference type="Proteomes" id="UP001066276"/>
    </source>
</evidence>
<dbReference type="Pfam" id="PF00001">
    <property type="entry name" value="7tm_1"/>
    <property type="match status" value="1"/>
</dbReference>
<dbReference type="Gene3D" id="1.20.1070.10">
    <property type="entry name" value="Rhodopsin 7-helix transmembrane proteins"/>
    <property type="match status" value="1"/>
</dbReference>
<keyword evidence="6 12" id="KW-0472">Membrane</keyword>
<dbReference type="CDD" id="cd15905">
    <property type="entry name" value="7tmA_GPBAR1"/>
    <property type="match status" value="1"/>
</dbReference>
<comment type="subcellular location">
    <subcellularLocation>
        <location evidence="1">Cell membrane</location>
        <topology evidence="1">Multi-pass membrane protein</topology>
    </subcellularLocation>
</comment>
<reference evidence="14" key="1">
    <citation type="journal article" date="2022" name="bioRxiv">
        <title>Sequencing and chromosome-scale assembly of the giantPleurodeles waltlgenome.</title>
        <authorList>
            <person name="Brown T."/>
            <person name="Elewa A."/>
            <person name="Iarovenko S."/>
            <person name="Subramanian E."/>
            <person name="Araus A.J."/>
            <person name="Petzold A."/>
            <person name="Susuki M."/>
            <person name="Suzuki K.-i.T."/>
            <person name="Hayashi T."/>
            <person name="Toyoda A."/>
            <person name="Oliveira C."/>
            <person name="Osipova E."/>
            <person name="Leigh N.D."/>
            <person name="Simon A."/>
            <person name="Yun M.H."/>
        </authorList>
    </citation>
    <scope>NUCLEOTIDE SEQUENCE</scope>
    <source>
        <strain evidence="14">20211129_DDA</strain>
        <tissue evidence="14">Liver</tissue>
    </source>
</reference>
<feature type="transmembrane region" description="Helical" evidence="12">
    <location>
        <begin position="50"/>
        <end position="73"/>
    </location>
</feature>
<keyword evidence="4 12" id="KW-1133">Transmembrane helix</keyword>
<protein>
    <recommendedName>
        <fullName evidence="11">G-protein coupled bile acid receptor 1</fullName>
    </recommendedName>
</protein>
<evidence type="ECO:0000256" key="5">
    <source>
        <dbReference type="ARBA" id="ARBA00023040"/>
    </source>
</evidence>
<dbReference type="Proteomes" id="UP001066276">
    <property type="component" value="Chromosome 3_1"/>
</dbReference>
<keyword evidence="9" id="KW-0325">Glycoprotein</keyword>
<dbReference type="SUPFAM" id="SSF81321">
    <property type="entry name" value="Family A G protein-coupled receptor-like"/>
    <property type="match status" value="1"/>
</dbReference>
<evidence type="ECO:0000256" key="11">
    <source>
        <dbReference type="ARBA" id="ARBA00040522"/>
    </source>
</evidence>
<dbReference type="PANTHER" id="PTHR24246">
    <property type="entry name" value="OLFACTORY RECEPTOR AND ADENOSINE RECEPTOR"/>
    <property type="match status" value="1"/>
</dbReference>
<dbReference type="EMBL" id="JANPWB010000005">
    <property type="protein sequence ID" value="KAJ1184162.1"/>
    <property type="molecule type" value="Genomic_DNA"/>
</dbReference>
<dbReference type="PANTHER" id="PTHR24246:SF31">
    <property type="entry name" value="G-PROTEIN COUPLED BILE ACID RECEPTOR 1"/>
    <property type="match status" value="1"/>
</dbReference>
<name>A0AAV7U592_PLEWA</name>
<keyword evidence="2" id="KW-1003">Cell membrane</keyword>
<keyword evidence="15" id="KW-1185">Reference proteome</keyword>
<evidence type="ECO:0000259" key="13">
    <source>
        <dbReference type="PROSITE" id="PS50262"/>
    </source>
</evidence>
<evidence type="ECO:0000256" key="3">
    <source>
        <dbReference type="ARBA" id="ARBA00022692"/>
    </source>
</evidence>
<feature type="transmembrane region" description="Helical" evidence="12">
    <location>
        <begin position="162"/>
        <end position="182"/>
    </location>
</feature>
<evidence type="ECO:0000313" key="14">
    <source>
        <dbReference type="EMBL" id="KAJ1184162.1"/>
    </source>
</evidence>
<dbReference type="AlphaFoldDB" id="A0AAV7U592"/>
<feature type="transmembrane region" description="Helical" evidence="12">
    <location>
        <begin position="263"/>
        <end position="284"/>
    </location>
</feature>
<evidence type="ECO:0000256" key="10">
    <source>
        <dbReference type="ARBA" id="ARBA00023224"/>
    </source>
</evidence>
<dbReference type="PRINTS" id="PR00237">
    <property type="entry name" value="GPCRRHODOPSN"/>
</dbReference>
<dbReference type="PROSITE" id="PS50262">
    <property type="entry name" value="G_PROTEIN_RECEP_F1_2"/>
    <property type="match status" value="1"/>
</dbReference>
<feature type="transmembrane region" description="Helical" evidence="12">
    <location>
        <begin position="296"/>
        <end position="319"/>
    </location>
</feature>
<proteinExistence type="predicted"/>
<accession>A0AAV7U592</accession>
<keyword evidence="10" id="KW-0807">Transducer</keyword>
<evidence type="ECO:0000256" key="9">
    <source>
        <dbReference type="ARBA" id="ARBA00023180"/>
    </source>
</evidence>
<evidence type="ECO:0000256" key="6">
    <source>
        <dbReference type="ARBA" id="ARBA00023136"/>
    </source>
</evidence>
<evidence type="ECO:0000256" key="4">
    <source>
        <dbReference type="ARBA" id="ARBA00022989"/>
    </source>
</evidence>
<sequence>MCQTSWASLLTTLEKMTLHTTLQNVSPWLDTKKEEAKVQASEVDNFEQKLIFWMTTPLGTFIILANLFIIVGIVFNRKLYNTTNYFFLSLLSADFFTGVALPVIPRMSSDKDMGYHGCLLVYILPNFFFLTFLANLLMVHYEKYVCIVYPLHYRNLWVHRCVPLALLLVWTLPLIFASLPMVGWNNWNVNATCRYSHVFQKAYLYLEIYGFLIPAILATLFITVKVLIVARRQHKSIKKLYRSVQRGGCSELEQQMDLRYAKCIASVSLTFLVCWVPYIASLHVSLLAMEQYNIKWLTLVILTCVGSGSTAVIPVILGLSNRQYTELWRTVCGRCCLAWRKPPQNPAIIRDMTGQVKPGRTLDLLTQQASTT</sequence>
<gene>
    <name evidence="14" type="ORF">NDU88_000972</name>
</gene>
<feature type="domain" description="G-protein coupled receptors family 1 profile" evidence="13">
    <location>
        <begin position="65"/>
        <end position="317"/>
    </location>
</feature>
<evidence type="ECO:0000256" key="2">
    <source>
        <dbReference type="ARBA" id="ARBA00022475"/>
    </source>
</evidence>
<evidence type="ECO:0000256" key="7">
    <source>
        <dbReference type="ARBA" id="ARBA00023157"/>
    </source>
</evidence>
<evidence type="ECO:0000256" key="12">
    <source>
        <dbReference type="SAM" id="Phobius"/>
    </source>
</evidence>
<keyword evidence="3 12" id="KW-0812">Transmembrane</keyword>
<organism evidence="14 15">
    <name type="scientific">Pleurodeles waltl</name>
    <name type="common">Iberian ribbed newt</name>
    <dbReference type="NCBI Taxonomy" id="8319"/>
    <lineage>
        <taxon>Eukaryota</taxon>
        <taxon>Metazoa</taxon>
        <taxon>Chordata</taxon>
        <taxon>Craniata</taxon>
        <taxon>Vertebrata</taxon>
        <taxon>Euteleostomi</taxon>
        <taxon>Amphibia</taxon>
        <taxon>Batrachia</taxon>
        <taxon>Caudata</taxon>
        <taxon>Salamandroidea</taxon>
        <taxon>Salamandridae</taxon>
        <taxon>Pleurodelinae</taxon>
        <taxon>Pleurodeles</taxon>
    </lineage>
</organism>
<feature type="transmembrane region" description="Helical" evidence="12">
    <location>
        <begin position="119"/>
        <end position="141"/>
    </location>
</feature>
<feature type="transmembrane region" description="Helical" evidence="12">
    <location>
        <begin position="202"/>
        <end position="230"/>
    </location>
</feature>
<feature type="transmembrane region" description="Helical" evidence="12">
    <location>
        <begin position="85"/>
        <end position="104"/>
    </location>
</feature>